<evidence type="ECO:0000256" key="1">
    <source>
        <dbReference type="SAM" id="Phobius"/>
    </source>
</evidence>
<dbReference type="Proteomes" id="UP000702952">
    <property type="component" value="Unassembled WGS sequence"/>
</dbReference>
<feature type="transmembrane region" description="Helical" evidence="1">
    <location>
        <begin position="260"/>
        <end position="280"/>
    </location>
</feature>
<dbReference type="GO" id="GO:0016020">
    <property type="term" value="C:membrane"/>
    <property type="evidence" value="ECO:0007669"/>
    <property type="project" value="TreeGrafter"/>
</dbReference>
<organism evidence="3 7">
    <name type="scientific">Agrobacterium tumefaciens</name>
    <dbReference type="NCBI Taxonomy" id="358"/>
    <lineage>
        <taxon>Bacteria</taxon>
        <taxon>Pseudomonadati</taxon>
        <taxon>Pseudomonadota</taxon>
        <taxon>Alphaproteobacteria</taxon>
        <taxon>Hyphomicrobiales</taxon>
        <taxon>Rhizobiaceae</taxon>
        <taxon>Rhizobium/Agrobacterium group</taxon>
        <taxon>Agrobacterium</taxon>
        <taxon>Agrobacterium tumefaciens complex</taxon>
    </lineage>
</organism>
<keyword evidence="3" id="KW-0012">Acyltransferase</keyword>
<dbReference type="Proteomes" id="UP000663946">
    <property type="component" value="Chromosome 2"/>
</dbReference>
<name>A0A1B9UR91_AGRTU</name>
<reference evidence="5" key="3">
    <citation type="submission" date="2020-02" db="EMBL/GenBank/DDBJ databases">
        <title>Unexpected conservation and global transmission of agrobacterial virulence plasmids.</title>
        <authorList>
            <person name="Weisberg A.J."/>
            <person name="Davis E.W. II"/>
            <person name="Tabima J.R."/>
            <person name="Belcher M.S."/>
            <person name="Miller M."/>
            <person name="Kuo C.-H."/>
            <person name="Loper J.E."/>
            <person name="Grunwald N.J."/>
            <person name="Putnam M.L."/>
            <person name="Chang J.H."/>
        </authorList>
    </citation>
    <scope>NUCLEOTIDE SEQUENCE</scope>
    <source>
        <strain evidence="5">Q15/94</strain>
    </source>
</reference>
<feature type="domain" description="Acyltransferase 3" evidence="2">
    <location>
        <begin position="21"/>
        <end position="343"/>
    </location>
</feature>
<feature type="transmembrane region" description="Helical" evidence="1">
    <location>
        <begin position="330"/>
        <end position="350"/>
    </location>
</feature>
<dbReference type="PANTHER" id="PTHR23028:SF131">
    <property type="entry name" value="BLR2367 PROTEIN"/>
    <property type="match status" value="1"/>
</dbReference>
<dbReference type="InterPro" id="IPR050879">
    <property type="entry name" value="Acyltransferase_3"/>
</dbReference>
<protein>
    <submittedName>
        <fullName evidence="4">Acetyltransferase</fullName>
    </submittedName>
    <submittedName>
        <fullName evidence="3">Acyltransferase</fullName>
    </submittedName>
</protein>
<reference evidence="4 6" key="1">
    <citation type="journal article" date="2016" name="PeerJ">
        <title>Gall-ID: tools for genotyping gall-causing phytopathogenic bacteria.</title>
        <authorList>
            <person name="Davis E.W.II."/>
            <person name="Weisberg A.J."/>
            <person name="Tabima J.F."/>
            <person name="Grunwald N.J."/>
            <person name="Chang J.H."/>
        </authorList>
    </citation>
    <scope>NUCLEOTIDE SEQUENCE [LARGE SCALE GENOMIC DNA]</scope>
    <source>
        <strain evidence="4 6">N2/73</strain>
    </source>
</reference>
<feature type="transmembrane region" description="Helical" evidence="1">
    <location>
        <begin position="228"/>
        <end position="245"/>
    </location>
</feature>
<gene>
    <name evidence="4" type="ORF">A6U91_06320</name>
    <name evidence="3" type="ORF">G6M46_08520</name>
    <name evidence="5" type="ORF">G6M86_20660</name>
</gene>
<dbReference type="GO" id="GO:0016747">
    <property type="term" value="F:acyltransferase activity, transferring groups other than amino-acyl groups"/>
    <property type="evidence" value="ECO:0007669"/>
    <property type="project" value="InterPro"/>
</dbReference>
<evidence type="ECO:0000313" key="7">
    <source>
        <dbReference type="Proteomes" id="UP000702952"/>
    </source>
</evidence>
<keyword evidence="3" id="KW-0808">Transferase</keyword>
<evidence type="ECO:0000313" key="4">
    <source>
        <dbReference type="EMBL" id="OCJ37816.1"/>
    </source>
</evidence>
<feature type="transmembrane region" description="Helical" evidence="1">
    <location>
        <begin position="53"/>
        <end position="72"/>
    </location>
</feature>
<dbReference type="KEGG" id="atf:Ach5_33940"/>
<reference evidence="3" key="2">
    <citation type="journal article" date="2020" name="Science">
        <title>Unexpected conservation and global transmission of agrobacterial virulence plasmids.</title>
        <authorList>
            <person name="Weisberg A.J."/>
            <person name="Davis E.W. 2nd"/>
            <person name="Tabima J."/>
            <person name="Belcher M.S."/>
            <person name="Miller M."/>
            <person name="Kuo C.H."/>
            <person name="Loper J.E."/>
            <person name="Grunwald N.J."/>
            <person name="Putnam M.L."/>
            <person name="Chang J.H."/>
        </authorList>
    </citation>
    <scope>NUCLEOTIDE SEQUENCE</scope>
    <source>
        <strain evidence="3">17-1853-1a</strain>
    </source>
</reference>
<evidence type="ECO:0000313" key="5">
    <source>
        <dbReference type="EMBL" id="QTG15660.1"/>
    </source>
</evidence>
<keyword evidence="1" id="KW-1133">Transmembrane helix</keyword>
<dbReference type="GeneID" id="92772946"/>
<feature type="transmembrane region" description="Helical" evidence="1">
    <location>
        <begin position="175"/>
        <end position="195"/>
    </location>
</feature>
<evidence type="ECO:0000313" key="6">
    <source>
        <dbReference type="Proteomes" id="UP000093451"/>
    </source>
</evidence>
<evidence type="ECO:0000259" key="2">
    <source>
        <dbReference type="Pfam" id="PF01757"/>
    </source>
</evidence>
<sequence length="372" mass="41376">MMTMQKIEKAPVSGAQRLDILQMMRALAAIMIVALHAQVNWEFSLVNLHLLRLGAGVDLFFVISGFVIVYASRPYFAAEGGRSAFLVRRLLRILPLYWFVLTMRLAMAAVAVLLSAKAFPSLQAVLTSYLFIPYDSMGYGDAYPFPIIDLGWTLNYEMFFYVVFAVFIFLPLERAVLTTAAVLLAAVLIGSNFSLALPFSFWFQPIILEFVAGMLLAVLFLRGVRLPPLLGIAVALCGVAIWTLIDLKRFEFQCNPGCYSYTRLLVFGGGAIFLMAAATLTRGISLPRFAQPLAKLGDSSYALYLLHPFIFRAFLVASGGITWPQEWKNVVYLIVVASTIAIAHAFHVLVETPANIWLRDRLITPRRKVAVS</sequence>
<dbReference type="AlphaFoldDB" id="A0A1B9UR91"/>
<accession>A0A1B9UR91</accession>
<evidence type="ECO:0000313" key="3">
    <source>
        <dbReference type="EMBL" id="NTC28197.1"/>
    </source>
</evidence>
<feature type="transmembrane region" description="Helical" evidence="1">
    <location>
        <begin position="150"/>
        <end position="170"/>
    </location>
</feature>
<dbReference type="PANTHER" id="PTHR23028">
    <property type="entry name" value="ACETYLTRANSFERASE"/>
    <property type="match status" value="1"/>
</dbReference>
<feature type="transmembrane region" description="Helical" evidence="1">
    <location>
        <begin position="301"/>
        <end position="324"/>
    </location>
</feature>
<dbReference type="GO" id="GO:0000271">
    <property type="term" value="P:polysaccharide biosynthetic process"/>
    <property type="evidence" value="ECO:0007669"/>
    <property type="project" value="TreeGrafter"/>
</dbReference>
<accession>A0AA86FZ52</accession>
<proteinExistence type="predicted"/>
<dbReference type="EMBL" id="LXKT01000013">
    <property type="protein sequence ID" value="OCJ37816.1"/>
    <property type="molecule type" value="Genomic_DNA"/>
</dbReference>
<dbReference type="RefSeq" id="WP_035199581.1">
    <property type="nucleotide sequence ID" value="NZ_CP011247.1"/>
</dbReference>
<dbReference type="EMBL" id="CP049217">
    <property type="protein sequence ID" value="QTG15660.1"/>
    <property type="molecule type" value="Genomic_DNA"/>
</dbReference>
<dbReference type="Pfam" id="PF01757">
    <property type="entry name" value="Acyl_transf_3"/>
    <property type="match status" value="1"/>
</dbReference>
<dbReference type="InterPro" id="IPR002656">
    <property type="entry name" value="Acyl_transf_3_dom"/>
</dbReference>
<keyword evidence="1" id="KW-0812">Transmembrane</keyword>
<keyword evidence="1" id="KW-0472">Membrane</keyword>
<dbReference type="Proteomes" id="UP000093451">
    <property type="component" value="Unassembled WGS sequence"/>
</dbReference>
<dbReference type="EMBL" id="JAAMAY010000014">
    <property type="protein sequence ID" value="NTC28197.1"/>
    <property type="molecule type" value="Genomic_DNA"/>
</dbReference>
<feature type="transmembrane region" description="Helical" evidence="1">
    <location>
        <begin position="93"/>
        <end position="116"/>
    </location>
</feature>